<name>A0A8H6TWR6_9AGAR</name>
<accession>A0A8H6TWR6</accession>
<protein>
    <submittedName>
        <fullName evidence="1">Uncharacterized protein</fullName>
    </submittedName>
</protein>
<reference evidence="1" key="1">
    <citation type="submission" date="2020-05" db="EMBL/GenBank/DDBJ databases">
        <title>Mycena genomes resolve the evolution of fungal bioluminescence.</title>
        <authorList>
            <person name="Tsai I.J."/>
        </authorList>
    </citation>
    <scope>NUCLEOTIDE SEQUENCE</scope>
    <source>
        <strain evidence="1">CCC161011</strain>
    </source>
</reference>
<dbReference type="EMBL" id="JACAZI010000058">
    <property type="protein sequence ID" value="KAF7324424.1"/>
    <property type="molecule type" value="Genomic_DNA"/>
</dbReference>
<proteinExistence type="predicted"/>
<dbReference type="Proteomes" id="UP000620124">
    <property type="component" value="Unassembled WGS sequence"/>
</dbReference>
<sequence>MEGYYGPAIGRLPRASGKIQARFRWQWFDTGVSHYRYLKPFKYPTRYLFSGGFDPIGVADAQGPILYCKLVFGLVKTTHKICIDDRSSSRIAVMSQATLHPGSCGAFTGPCGLVTLPHLDKPTITEAGRSSIILCD</sequence>
<keyword evidence="2" id="KW-1185">Reference proteome</keyword>
<organism evidence="1 2">
    <name type="scientific">Mycena venus</name>
    <dbReference type="NCBI Taxonomy" id="2733690"/>
    <lineage>
        <taxon>Eukaryota</taxon>
        <taxon>Fungi</taxon>
        <taxon>Dikarya</taxon>
        <taxon>Basidiomycota</taxon>
        <taxon>Agaricomycotina</taxon>
        <taxon>Agaricomycetes</taxon>
        <taxon>Agaricomycetidae</taxon>
        <taxon>Agaricales</taxon>
        <taxon>Marasmiineae</taxon>
        <taxon>Mycenaceae</taxon>
        <taxon>Mycena</taxon>
    </lineage>
</organism>
<comment type="caution">
    <text evidence="1">The sequence shown here is derived from an EMBL/GenBank/DDBJ whole genome shotgun (WGS) entry which is preliminary data.</text>
</comment>
<evidence type="ECO:0000313" key="2">
    <source>
        <dbReference type="Proteomes" id="UP000620124"/>
    </source>
</evidence>
<evidence type="ECO:0000313" key="1">
    <source>
        <dbReference type="EMBL" id="KAF7324424.1"/>
    </source>
</evidence>
<dbReference type="AlphaFoldDB" id="A0A8H6TWR6"/>
<gene>
    <name evidence="1" type="ORF">MVEN_02643000</name>
</gene>